<keyword evidence="10 20" id="KW-0547">Nucleotide-binding</keyword>
<dbReference type="EC" id="2.7.11.1" evidence="3"/>
<dbReference type="PROSITE" id="PS00107">
    <property type="entry name" value="PROTEIN_KINASE_ATP"/>
    <property type="match status" value="1"/>
</dbReference>
<evidence type="ECO:0000256" key="18">
    <source>
        <dbReference type="ARBA" id="ARBA00047899"/>
    </source>
</evidence>
<comment type="similarity">
    <text evidence="2">Belongs to the protein kinase superfamily. Ser/Thr protein kinase family.</text>
</comment>
<dbReference type="Pfam" id="PF00560">
    <property type="entry name" value="LRR_1"/>
    <property type="match status" value="1"/>
</dbReference>
<feature type="compositionally biased region" description="Polar residues" evidence="21">
    <location>
        <begin position="909"/>
        <end position="928"/>
    </location>
</feature>
<evidence type="ECO:0000313" key="24">
    <source>
        <dbReference type="EMBL" id="KAF3945199.1"/>
    </source>
</evidence>
<dbReference type="GO" id="GO:0005524">
    <property type="term" value="F:ATP binding"/>
    <property type="evidence" value="ECO:0007669"/>
    <property type="project" value="UniProtKB-UniRule"/>
</dbReference>
<dbReference type="Proteomes" id="UP000737018">
    <property type="component" value="Unassembled WGS sequence"/>
</dbReference>
<keyword evidence="14 22" id="KW-0472">Membrane</keyword>
<keyword evidence="25" id="KW-1185">Reference proteome</keyword>
<dbReference type="SUPFAM" id="SSF52058">
    <property type="entry name" value="L domain-like"/>
    <property type="match status" value="1"/>
</dbReference>
<dbReference type="InterPro" id="IPR001245">
    <property type="entry name" value="Ser-Thr/Tyr_kinase_cat_dom"/>
</dbReference>
<dbReference type="CDD" id="cd14066">
    <property type="entry name" value="STKc_IRAK"/>
    <property type="match status" value="1"/>
</dbReference>
<dbReference type="SMART" id="SM00220">
    <property type="entry name" value="S_TKc"/>
    <property type="match status" value="1"/>
</dbReference>
<evidence type="ECO:0000256" key="15">
    <source>
        <dbReference type="ARBA" id="ARBA00023157"/>
    </source>
</evidence>
<dbReference type="PROSITE" id="PS50011">
    <property type="entry name" value="PROTEIN_KINASE_DOM"/>
    <property type="match status" value="1"/>
</dbReference>
<organism evidence="24 25">
    <name type="scientific">Castanea mollissima</name>
    <name type="common">Chinese chestnut</name>
    <dbReference type="NCBI Taxonomy" id="60419"/>
    <lineage>
        <taxon>Eukaryota</taxon>
        <taxon>Viridiplantae</taxon>
        <taxon>Streptophyta</taxon>
        <taxon>Embryophyta</taxon>
        <taxon>Tracheophyta</taxon>
        <taxon>Spermatophyta</taxon>
        <taxon>Magnoliopsida</taxon>
        <taxon>eudicotyledons</taxon>
        <taxon>Gunneridae</taxon>
        <taxon>Pentapetalae</taxon>
        <taxon>rosids</taxon>
        <taxon>fabids</taxon>
        <taxon>Fagales</taxon>
        <taxon>Fagaceae</taxon>
        <taxon>Castanea</taxon>
    </lineage>
</organism>
<dbReference type="InterPro" id="IPR052422">
    <property type="entry name" value="Auxin_Ser/Thr_Kinase"/>
</dbReference>
<dbReference type="InterPro" id="IPR025875">
    <property type="entry name" value="Leu-rich_rpt_4"/>
</dbReference>
<dbReference type="Pfam" id="PF07714">
    <property type="entry name" value="PK_Tyr_Ser-Thr"/>
    <property type="match status" value="1"/>
</dbReference>
<dbReference type="InterPro" id="IPR011009">
    <property type="entry name" value="Kinase-like_dom_sf"/>
</dbReference>
<evidence type="ECO:0000256" key="5">
    <source>
        <dbReference type="ARBA" id="ARBA00022614"/>
    </source>
</evidence>
<evidence type="ECO:0000256" key="12">
    <source>
        <dbReference type="ARBA" id="ARBA00022840"/>
    </source>
</evidence>
<comment type="catalytic activity">
    <reaction evidence="18">
        <text>L-threonyl-[protein] + ATP = O-phospho-L-threonyl-[protein] + ADP + H(+)</text>
        <dbReference type="Rhea" id="RHEA:46608"/>
        <dbReference type="Rhea" id="RHEA-COMP:11060"/>
        <dbReference type="Rhea" id="RHEA-COMP:11605"/>
        <dbReference type="ChEBI" id="CHEBI:15378"/>
        <dbReference type="ChEBI" id="CHEBI:30013"/>
        <dbReference type="ChEBI" id="CHEBI:30616"/>
        <dbReference type="ChEBI" id="CHEBI:61977"/>
        <dbReference type="ChEBI" id="CHEBI:456216"/>
        <dbReference type="EC" id="2.7.11.1"/>
    </reaction>
</comment>
<comment type="subcellular location">
    <subcellularLocation>
        <location evidence="1">Membrane</location>
        <topology evidence="1">Single-pass membrane protein</topology>
    </subcellularLocation>
</comment>
<dbReference type="PROSITE" id="PS00108">
    <property type="entry name" value="PROTEIN_KINASE_ST"/>
    <property type="match status" value="1"/>
</dbReference>
<evidence type="ECO:0000256" key="4">
    <source>
        <dbReference type="ARBA" id="ARBA00022527"/>
    </source>
</evidence>
<evidence type="ECO:0000256" key="10">
    <source>
        <dbReference type="ARBA" id="ARBA00022741"/>
    </source>
</evidence>
<dbReference type="InterPro" id="IPR008271">
    <property type="entry name" value="Ser/Thr_kinase_AS"/>
</dbReference>
<evidence type="ECO:0000256" key="7">
    <source>
        <dbReference type="ARBA" id="ARBA00022692"/>
    </source>
</evidence>
<evidence type="ECO:0000256" key="6">
    <source>
        <dbReference type="ARBA" id="ARBA00022679"/>
    </source>
</evidence>
<sequence length="943" mass="101502">MAKTQKGGGYVVSNIFFLFVVSVLCGNVVVVYSDDAAVMKSFKGSIKDTGSLGWAATNPCDWDNVKCDGSNRVTKIQIKDMNLQGTLPKELQNLTALSDFEVQGNQFSGDFPSLAGLSSLTQIIAHSNQFSSFPSDFFTGMTSLQSITIDDNPFERWAIPESIKEATSLQTFSATNCSVTGNIPDLSSLVSLTTLHLAFNYLEGELPASLSGLSIQELWLNGQQGDTKLNGSIAVLANMTSLTSVWLHGNQFTGPIPDFSKVTTLSDASFRDNALTGVVPDSFVNLPSLKTVNLTNNLLQGPTPKFPSSVDVDMSGINSFCSDVPGEACDSRVNALLSVVKAFGYPKVFASSWEGNDPCKTWQGVVCVGSGNISVLNFQKMGLSGTISPNFTLLPSLQKLILSGNSLTGTIPSELTKLPNLVELDVSNNRLYGTVPAFRNGVKVNTDGNPDIGKATSSSPSPAPPGSPPSGGDGGSESGKTKSKVGVIVGASVGGAVVLLFAGAAVYCWLSKKKKRSSKVQSPHAVVIHPQYSGDQDAVKITVAPNGGANGGAYDAFSPRSNGHNDVHVVEAGNMVISIQVLKSVTNNFSEENILGRGGFGTVYKGELHDGTKIAVKRMESGPVGEKGQTEFMSEIAVLTKVRHRHLVALLGYCLDGNERLLVYEYMPQGSLNQHLFHWKDLGLKPLEWTRRLTIALDVARGVEYLHSLAHQSFIHRDLKPSNILLGDDMRAKVSDFGLVRLAPEGKFSVETKLAGTFGYLAPEYAVTGRVTTKVDLYSFGVILMELITGRKALDDSQPEESLHLVTWFRRMYLNKDAFQKAIDPTIDLDEESLASINTVAELAGHCTGREPYQRPDMAYVVNVLSSLVELWKPTEPDNEDSYGIDLDMPLPQALKKWQEFEGMSNINESTSSSYLASGDNTQTSIPNRPSGFAESFASSDGR</sequence>
<dbReference type="Gene3D" id="3.80.10.10">
    <property type="entry name" value="Ribonuclease Inhibitor"/>
    <property type="match status" value="2"/>
</dbReference>
<evidence type="ECO:0000256" key="1">
    <source>
        <dbReference type="ARBA" id="ARBA00004167"/>
    </source>
</evidence>
<evidence type="ECO:0000256" key="16">
    <source>
        <dbReference type="ARBA" id="ARBA00023170"/>
    </source>
</evidence>
<dbReference type="Gene3D" id="3.30.200.20">
    <property type="entry name" value="Phosphorylase Kinase, domain 1"/>
    <property type="match status" value="1"/>
</dbReference>
<feature type="region of interest" description="Disordered" evidence="21">
    <location>
        <begin position="442"/>
        <end position="481"/>
    </location>
</feature>
<dbReference type="Pfam" id="PF12799">
    <property type="entry name" value="LRR_4"/>
    <property type="match status" value="1"/>
</dbReference>
<evidence type="ECO:0000256" key="22">
    <source>
        <dbReference type="SAM" id="Phobius"/>
    </source>
</evidence>
<evidence type="ECO:0000256" key="11">
    <source>
        <dbReference type="ARBA" id="ARBA00022777"/>
    </source>
</evidence>
<comment type="catalytic activity">
    <reaction evidence="19">
        <text>L-seryl-[protein] + ATP = O-phospho-L-seryl-[protein] + ADP + H(+)</text>
        <dbReference type="Rhea" id="RHEA:17989"/>
        <dbReference type="Rhea" id="RHEA-COMP:9863"/>
        <dbReference type="Rhea" id="RHEA-COMP:11604"/>
        <dbReference type="ChEBI" id="CHEBI:15378"/>
        <dbReference type="ChEBI" id="CHEBI:29999"/>
        <dbReference type="ChEBI" id="CHEBI:30616"/>
        <dbReference type="ChEBI" id="CHEBI:83421"/>
        <dbReference type="ChEBI" id="CHEBI:456216"/>
        <dbReference type="EC" id="2.7.11.1"/>
    </reaction>
</comment>
<keyword evidence="12 20" id="KW-0067">ATP-binding</keyword>
<proteinExistence type="inferred from homology"/>
<keyword evidence="5" id="KW-0433">Leucine-rich repeat</keyword>
<evidence type="ECO:0000256" key="21">
    <source>
        <dbReference type="SAM" id="MobiDB-lite"/>
    </source>
</evidence>
<gene>
    <name evidence="24" type="ORF">CMV_028409</name>
</gene>
<comment type="caution">
    <text evidence="24">The sequence shown here is derived from an EMBL/GenBank/DDBJ whole genome shotgun (WGS) entry which is preliminary data.</text>
</comment>
<feature type="transmembrane region" description="Helical" evidence="22">
    <location>
        <begin position="485"/>
        <end position="510"/>
    </location>
</feature>
<evidence type="ECO:0000256" key="13">
    <source>
        <dbReference type="ARBA" id="ARBA00022989"/>
    </source>
</evidence>
<dbReference type="InterPro" id="IPR003591">
    <property type="entry name" value="Leu-rich_rpt_typical-subtyp"/>
</dbReference>
<dbReference type="FunFam" id="1.10.510.10:FF:000198">
    <property type="entry name" value="receptor protein kinase TMK1"/>
    <property type="match status" value="1"/>
</dbReference>
<dbReference type="InterPro" id="IPR017441">
    <property type="entry name" value="Protein_kinase_ATP_BS"/>
</dbReference>
<feature type="region of interest" description="Disordered" evidence="21">
    <location>
        <begin position="909"/>
        <end position="943"/>
    </location>
</feature>
<evidence type="ECO:0000256" key="8">
    <source>
        <dbReference type="ARBA" id="ARBA00022729"/>
    </source>
</evidence>
<protein>
    <recommendedName>
        <fullName evidence="3">non-specific serine/threonine protein kinase</fullName>
        <ecNumber evidence="3">2.7.11.1</ecNumber>
    </recommendedName>
</protein>
<keyword evidence="11" id="KW-0418">Kinase</keyword>
<dbReference type="Gene3D" id="1.10.510.10">
    <property type="entry name" value="Transferase(Phosphotransferase) domain 1"/>
    <property type="match status" value="1"/>
</dbReference>
<name>A0A8J4QGA4_9ROSI</name>
<dbReference type="AlphaFoldDB" id="A0A8J4QGA4"/>
<evidence type="ECO:0000259" key="23">
    <source>
        <dbReference type="PROSITE" id="PS50011"/>
    </source>
</evidence>
<evidence type="ECO:0000256" key="9">
    <source>
        <dbReference type="ARBA" id="ARBA00022737"/>
    </source>
</evidence>
<dbReference type="InterPro" id="IPR032675">
    <property type="entry name" value="LRR_dom_sf"/>
</dbReference>
<dbReference type="PANTHER" id="PTHR47986">
    <property type="entry name" value="OSJNBA0070M12.3 PROTEIN"/>
    <property type="match status" value="1"/>
</dbReference>
<evidence type="ECO:0000256" key="17">
    <source>
        <dbReference type="ARBA" id="ARBA00023180"/>
    </source>
</evidence>
<keyword evidence="13 22" id="KW-1133">Transmembrane helix</keyword>
<dbReference type="InterPro" id="IPR013210">
    <property type="entry name" value="LRR_N_plant-typ"/>
</dbReference>
<dbReference type="EMBL" id="JRKL02012483">
    <property type="protein sequence ID" value="KAF3945199.1"/>
    <property type="molecule type" value="Genomic_DNA"/>
</dbReference>
<keyword evidence="8" id="KW-0732">Signal</keyword>
<keyword evidence="4" id="KW-0723">Serine/threonine-protein kinase</keyword>
<feature type="domain" description="Protein kinase" evidence="23">
    <location>
        <begin position="589"/>
        <end position="869"/>
    </location>
</feature>
<dbReference type="FunFam" id="3.80.10.10:FF:000190">
    <property type="entry name" value="Receptor-like kinase TMK4"/>
    <property type="match status" value="1"/>
</dbReference>
<dbReference type="OrthoDB" id="1607253at2759"/>
<dbReference type="InterPro" id="IPR001611">
    <property type="entry name" value="Leu-rich_rpt"/>
</dbReference>
<dbReference type="GO" id="GO:0016020">
    <property type="term" value="C:membrane"/>
    <property type="evidence" value="ECO:0007669"/>
    <property type="project" value="UniProtKB-SubCell"/>
</dbReference>
<accession>A0A8J4QGA4</accession>
<dbReference type="SUPFAM" id="SSF56112">
    <property type="entry name" value="Protein kinase-like (PK-like)"/>
    <property type="match status" value="1"/>
</dbReference>
<dbReference type="FunFam" id="3.80.10.10:FF:000129">
    <property type="entry name" value="Leucine-rich repeat receptor-like kinase"/>
    <property type="match status" value="1"/>
</dbReference>
<keyword evidence="7 22" id="KW-0812">Transmembrane</keyword>
<keyword evidence="6" id="KW-0808">Transferase</keyword>
<evidence type="ECO:0000256" key="19">
    <source>
        <dbReference type="ARBA" id="ARBA00048679"/>
    </source>
</evidence>
<feature type="binding site" evidence="20">
    <location>
        <position position="617"/>
    </location>
    <ligand>
        <name>ATP</name>
        <dbReference type="ChEBI" id="CHEBI:30616"/>
    </ligand>
</feature>
<dbReference type="InterPro" id="IPR000719">
    <property type="entry name" value="Prot_kinase_dom"/>
</dbReference>
<reference evidence="24" key="1">
    <citation type="submission" date="2020-03" db="EMBL/GenBank/DDBJ databases">
        <title>Castanea mollissima Vanexum genome sequencing.</title>
        <authorList>
            <person name="Staton M."/>
        </authorList>
    </citation>
    <scope>NUCLEOTIDE SEQUENCE</scope>
    <source>
        <tissue evidence="24">Leaf</tissue>
    </source>
</reference>
<keyword evidence="9" id="KW-0677">Repeat</keyword>
<dbReference type="GO" id="GO:0004674">
    <property type="term" value="F:protein serine/threonine kinase activity"/>
    <property type="evidence" value="ECO:0007669"/>
    <property type="project" value="UniProtKB-KW"/>
</dbReference>
<dbReference type="PANTHER" id="PTHR47986:SF34">
    <property type="entry name" value="RECEPTOR-LIKE KINASE TMK2"/>
    <property type="match status" value="1"/>
</dbReference>
<evidence type="ECO:0000256" key="20">
    <source>
        <dbReference type="PROSITE-ProRule" id="PRU10141"/>
    </source>
</evidence>
<evidence type="ECO:0000256" key="3">
    <source>
        <dbReference type="ARBA" id="ARBA00012513"/>
    </source>
</evidence>
<dbReference type="SMART" id="SM00369">
    <property type="entry name" value="LRR_TYP"/>
    <property type="match status" value="6"/>
</dbReference>
<keyword evidence="15" id="KW-1015">Disulfide bond</keyword>
<evidence type="ECO:0000256" key="14">
    <source>
        <dbReference type="ARBA" id="ARBA00023136"/>
    </source>
</evidence>
<evidence type="ECO:0000313" key="25">
    <source>
        <dbReference type="Proteomes" id="UP000737018"/>
    </source>
</evidence>
<keyword evidence="16" id="KW-0675">Receptor</keyword>
<feature type="transmembrane region" description="Helical" evidence="22">
    <location>
        <begin position="12"/>
        <end position="32"/>
    </location>
</feature>
<dbReference type="Pfam" id="PF08263">
    <property type="entry name" value="LRRNT_2"/>
    <property type="match status" value="2"/>
</dbReference>
<evidence type="ECO:0000256" key="2">
    <source>
        <dbReference type="ARBA" id="ARBA00008684"/>
    </source>
</evidence>
<keyword evidence="17" id="KW-0325">Glycoprotein</keyword>
<dbReference type="FunFam" id="3.30.200.20:FF:000226">
    <property type="entry name" value="receptor protein kinase TMK1"/>
    <property type="match status" value="1"/>
</dbReference>